<dbReference type="GO" id="GO:0016020">
    <property type="term" value="C:membrane"/>
    <property type="evidence" value="ECO:0007669"/>
    <property type="project" value="UniProtKB-SubCell"/>
</dbReference>
<dbReference type="InterPro" id="IPR018108">
    <property type="entry name" value="MCP_transmembrane"/>
</dbReference>
<dbReference type="VEuPathDB" id="FungiDB:BD410DRAFT_781461"/>
<evidence type="ECO:0000256" key="1">
    <source>
        <dbReference type="ARBA" id="ARBA00004141"/>
    </source>
</evidence>
<dbReference type="PANTHER" id="PTHR45618">
    <property type="entry name" value="MITOCHONDRIAL DICARBOXYLATE CARRIER-RELATED"/>
    <property type="match status" value="1"/>
</dbReference>
<protein>
    <submittedName>
        <fullName evidence="10">Mitochondrial carrier</fullName>
    </submittedName>
</protein>
<dbReference type="Gene3D" id="1.50.40.10">
    <property type="entry name" value="Mitochondrial carrier domain"/>
    <property type="match status" value="1"/>
</dbReference>
<comment type="subcellular location">
    <subcellularLocation>
        <location evidence="1">Membrane</location>
        <topology evidence="1">Multi-pass membrane protein</topology>
    </subcellularLocation>
</comment>
<reference evidence="10 11" key="1">
    <citation type="submission" date="2018-06" db="EMBL/GenBank/DDBJ databases">
        <title>A transcriptomic atlas of mushroom development highlights an independent origin of complex multicellularity.</title>
        <authorList>
            <consortium name="DOE Joint Genome Institute"/>
            <person name="Krizsan K."/>
            <person name="Almasi E."/>
            <person name="Merenyi Z."/>
            <person name="Sahu N."/>
            <person name="Viragh M."/>
            <person name="Koszo T."/>
            <person name="Mondo S."/>
            <person name="Kiss B."/>
            <person name="Balint B."/>
            <person name="Kues U."/>
            <person name="Barry K."/>
            <person name="Hegedus J.C."/>
            <person name="Henrissat B."/>
            <person name="Johnson J."/>
            <person name="Lipzen A."/>
            <person name="Ohm R."/>
            <person name="Nagy I."/>
            <person name="Pangilinan J."/>
            <person name="Yan J."/>
            <person name="Xiong Y."/>
            <person name="Grigoriev I.V."/>
            <person name="Hibbett D.S."/>
            <person name="Nagy L.G."/>
        </authorList>
    </citation>
    <scope>NUCLEOTIDE SEQUENCE [LARGE SCALE GENOMIC DNA]</scope>
    <source>
        <strain evidence="10 11">SZMC22713</strain>
    </source>
</reference>
<comment type="similarity">
    <text evidence="2 9">Belongs to the mitochondrial carrier (TC 2.A.29) family.</text>
</comment>
<dbReference type="EMBL" id="ML170157">
    <property type="protein sequence ID" value="TDL28899.1"/>
    <property type="molecule type" value="Genomic_DNA"/>
</dbReference>
<dbReference type="Pfam" id="PF00153">
    <property type="entry name" value="Mito_carr"/>
    <property type="match status" value="3"/>
</dbReference>
<evidence type="ECO:0000256" key="3">
    <source>
        <dbReference type="ARBA" id="ARBA00022448"/>
    </source>
</evidence>
<organism evidence="10 11">
    <name type="scientific">Rickenella mellea</name>
    <dbReference type="NCBI Taxonomy" id="50990"/>
    <lineage>
        <taxon>Eukaryota</taxon>
        <taxon>Fungi</taxon>
        <taxon>Dikarya</taxon>
        <taxon>Basidiomycota</taxon>
        <taxon>Agaricomycotina</taxon>
        <taxon>Agaricomycetes</taxon>
        <taxon>Hymenochaetales</taxon>
        <taxon>Rickenellaceae</taxon>
        <taxon>Rickenella</taxon>
    </lineage>
</organism>
<evidence type="ECO:0000256" key="2">
    <source>
        <dbReference type="ARBA" id="ARBA00006375"/>
    </source>
</evidence>
<sequence length="295" mass="32365">MPKANSPFWLGGVAASMAVCFTHPLDVAKVRMQTLVKSTGNRNPTSFLSVLRLTLAESGFVSLYPGLTASLLRQMSYSLVRLGSYDEIKKRIVSPTPMQLILAAALAGGLGGLAGNPADILLVRMTTDSLRPPESKYQYRNAITGLVNLIRDEGVRGLFRGVGTNTFRAVLMNTSQVGSYDYFKTKLLRRRVPFLDYELRDNLVLHSTASCLAGTVATTICAPADVIKARLMSTSGKVNPLAILSKSIREEGPMFLLKGWTPAFMRLGPNTIIMFVLLEQLKQQWTIWNPSPRIA</sequence>
<evidence type="ECO:0000256" key="9">
    <source>
        <dbReference type="RuleBase" id="RU000488"/>
    </source>
</evidence>
<evidence type="ECO:0000256" key="7">
    <source>
        <dbReference type="ARBA" id="ARBA00023136"/>
    </source>
</evidence>
<evidence type="ECO:0000256" key="6">
    <source>
        <dbReference type="ARBA" id="ARBA00022989"/>
    </source>
</evidence>
<evidence type="ECO:0000256" key="8">
    <source>
        <dbReference type="PROSITE-ProRule" id="PRU00282"/>
    </source>
</evidence>
<keyword evidence="3 9" id="KW-0813">Transport</keyword>
<evidence type="ECO:0000256" key="5">
    <source>
        <dbReference type="ARBA" id="ARBA00022737"/>
    </source>
</evidence>
<dbReference type="OrthoDB" id="448427at2759"/>
<gene>
    <name evidence="10" type="ORF">BD410DRAFT_781461</name>
</gene>
<dbReference type="PROSITE" id="PS50920">
    <property type="entry name" value="SOLCAR"/>
    <property type="match status" value="3"/>
</dbReference>
<keyword evidence="11" id="KW-1185">Reference proteome</keyword>
<dbReference type="Proteomes" id="UP000294933">
    <property type="component" value="Unassembled WGS sequence"/>
</dbReference>
<evidence type="ECO:0000313" key="10">
    <source>
        <dbReference type="EMBL" id="TDL28899.1"/>
    </source>
</evidence>
<keyword evidence="7 8" id="KW-0472">Membrane</keyword>
<feature type="repeat" description="Solcar" evidence="8">
    <location>
        <begin position="2"/>
        <end position="91"/>
    </location>
</feature>
<name>A0A4Y7QPS7_9AGAM</name>
<feature type="repeat" description="Solcar" evidence="8">
    <location>
        <begin position="201"/>
        <end position="284"/>
    </location>
</feature>
<evidence type="ECO:0000256" key="4">
    <source>
        <dbReference type="ARBA" id="ARBA00022692"/>
    </source>
</evidence>
<accession>A0A4Y7QPS7</accession>
<dbReference type="InterPro" id="IPR050391">
    <property type="entry name" value="Mito_Metabolite_Transporter"/>
</dbReference>
<evidence type="ECO:0000313" key="11">
    <source>
        <dbReference type="Proteomes" id="UP000294933"/>
    </source>
</evidence>
<keyword evidence="4 8" id="KW-0812">Transmembrane</keyword>
<dbReference type="InterPro" id="IPR023395">
    <property type="entry name" value="MCP_dom_sf"/>
</dbReference>
<dbReference type="SUPFAM" id="SSF103506">
    <property type="entry name" value="Mitochondrial carrier"/>
    <property type="match status" value="1"/>
</dbReference>
<dbReference type="AlphaFoldDB" id="A0A4Y7QPS7"/>
<proteinExistence type="inferred from homology"/>
<feature type="repeat" description="Solcar" evidence="8">
    <location>
        <begin position="95"/>
        <end position="186"/>
    </location>
</feature>
<dbReference type="STRING" id="50990.A0A4Y7QPS7"/>
<keyword evidence="6" id="KW-1133">Transmembrane helix</keyword>
<keyword evidence="5" id="KW-0677">Repeat</keyword>